<dbReference type="GO" id="GO:0003677">
    <property type="term" value="F:DNA binding"/>
    <property type="evidence" value="ECO:0007669"/>
    <property type="project" value="UniProtKB-KW"/>
</dbReference>
<dbReference type="InterPro" id="IPR039425">
    <property type="entry name" value="RNA_pol_sigma-70-like"/>
</dbReference>
<keyword evidence="3" id="KW-0731">Sigma factor</keyword>
<evidence type="ECO:0000256" key="1">
    <source>
        <dbReference type="ARBA" id="ARBA00010641"/>
    </source>
</evidence>
<comment type="similarity">
    <text evidence="1">Belongs to the sigma-70 factor family. ECF subfamily.</text>
</comment>
<dbReference type="Gene3D" id="1.10.1740.10">
    <property type="match status" value="1"/>
</dbReference>
<dbReference type="InterPro" id="IPR007627">
    <property type="entry name" value="RNA_pol_sigma70_r2"/>
</dbReference>
<organism evidence="7 8">
    <name type="scientific">Candidatus Akkermansia intestinigallinarum</name>
    <dbReference type="NCBI Taxonomy" id="2838431"/>
    <lineage>
        <taxon>Bacteria</taxon>
        <taxon>Pseudomonadati</taxon>
        <taxon>Verrucomicrobiota</taxon>
        <taxon>Verrucomicrobiia</taxon>
        <taxon>Verrucomicrobiales</taxon>
        <taxon>Akkermansiaceae</taxon>
        <taxon>Akkermansia</taxon>
    </lineage>
</organism>
<dbReference type="NCBIfam" id="TIGR02937">
    <property type="entry name" value="sigma70-ECF"/>
    <property type="match status" value="1"/>
</dbReference>
<evidence type="ECO:0000313" key="8">
    <source>
        <dbReference type="Proteomes" id="UP000823964"/>
    </source>
</evidence>
<feature type="domain" description="RNA polymerase sigma-70 region 2" evidence="6">
    <location>
        <begin position="38"/>
        <end position="108"/>
    </location>
</feature>
<dbReference type="GO" id="GO:0006352">
    <property type="term" value="P:DNA-templated transcription initiation"/>
    <property type="evidence" value="ECO:0007669"/>
    <property type="project" value="InterPro"/>
</dbReference>
<dbReference type="EMBL" id="DXFQ01000049">
    <property type="protein sequence ID" value="HIX19546.1"/>
    <property type="molecule type" value="Genomic_DNA"/>
</dbReference>
<sequence>MTIQDPDDGELEKYAARTRRSLILRLQDWQDRRSWDEFYRTYWRLIYAVAIKAGLHDDEAWDVVQETILTIAKQSRKGIYDPERGSFKLWLWKVTGWRINDRFRRHRKEKLLHSEDDGDDGEQLIRMEDFTGPSFEQIWEKEWQQNLIKAALERVKSKVSPKQYQIFYYLVIKGMESSKVRHMLGVSIAGIYIAKHRVSSMLRKEIANLKEEGEKPLPSSPPVNH</sequence>
<evidence type="ECO:0000259" key="6">
    <source>
        <dbReference type="Pfam" id="PF04542"/>
    </source>
</evidence>
<dbReference type="InterPro" id="IPR013324">
    <property type="entry name" value="RNA_pol_sigma_r3/r4-like"/>
</dbReference>
<evidence type="ECO:0000256" key="4">
    <source>
        <dbReference type="ARBA" id="ARBA00023125"/>
    </source>
</evidence>
<dbReference type="SUPFAM" id="SSF88659">
    <property type="entry name" value="Sigma3 and sigma4 domains of RNA polymerase sigma factors"/>
    <property type="match status" value="1"/>
</dbReference>
<reference evidence="7" key="1">
    <citation type="journal article" date="2021" name="PeerJ">
        <title>Extensive microbial diversity within the chicken gut microbiome revealed by metagenomics and culture.</title>
        <authorList>
            <person name="Gilroy R."/>
            <person name="Ravi A."/>
            <person name="Getino M."/>
            <person name="Pursley I."/>
            <person name="Horton D.L."/>
            <person name="Alikhan N.F."/>
            <person name="Baker D."/>
            <person name="Gharbi K."/>
            <person name="Hall N."/>
            <person name="Watson M."/>
            <person name="Adriaenssens E.M."/>
            <person name="Foster-Nyarko E."/>
            <person name="Jarju S."/>
            <person name="Secka A."/>
            <person name="Antonio M."/>
            <person name="Oren A."/>
            <person name="Chaudhuri R.R."/>
            <person name="La Ragione R."/>
            <person name="Hildebrand F."/>
            <person name="Pallen M.J."/>
        </authorList>
    </citation>
    <scope>NUCLEOTIDE SEQUENCE</scope>
    <source>
        <strain evidence="7">14975</strain>
    </source>
</reference>
<evidence type="ECO:0000256" key="2">
    <source>
        <dbReference type="ARBA" id="ARBA00023015"/>
    </source>
</evidence>
<keyword evidence="2" id="KW-0805">Transcription regulation</keyword>
<dbReference type="GO" id="GO:0016987">
    <property type="term" value="F:sigma factor activity"/>
    <property type="evidence" value="ECO:0007669"/>
    <property type="project" value="UniProtKB-KW"/>
</dbReference>
<name>A0A9D1VAG4_9BACT</name>
<evidence type="ECO:0000313" key="7">
    <source>
        <dbReference type="EMBL" id="HIX19546.1"/>
    </source>
</evidence>
<dbReference type="AlphaFoldDB" id="A0A9D1VAG4"/>
<dbReference type="InterPro" id="IPR013325">
    <property type="entry name" value="RNA_pol_sigma_r2"/>
</dbReference>
<proteinExistence type="inferred from homology"/>
<dbReference type="PANTHER" id="PTHR43133:SF8">
    <property type="entry name" value="RNA POLYMERASE SIGMA FACTOR HI_1459-RELATED"/>
    <property type="match status" value="1"/>
</dbReference>
<keyword evidence="5" id="KW-0804">Transcription</keyword>
<gene>
    <name evidence="7" type="ORF">H9862_02955</name>
</gene>
<dbReference type="InterPro" id="IPR014284">
    <property type="entry name" value="RNA_pol_sigma-70_dom"/>
</dbReference>
<keyword evidence="4" id="KW-0238">DNA-binding</keyword>
<comment type="caution">
    <text evidence="7">The sequence shown here is derived from an EMBL/GenBank/DDBJ whole genome shotgun (WGS) entry which is preliminary data.</text>
</comment>
<dbReference type="Proteomes" id="UP000823964">
    <property type="component" value="Unassembled WGS sequence"/>
</dbReference>
<protein>
    <submittedName>
        <fullName evidence="7">Sigma-70 family RNA polymerase sigma factor</fullName>
    </submittedName>
</protein>
<dbReference type="SUPFAM" id="SSF88946">
    <property type="entry name" value="Sigma2 domain of RNA polymerase sigma factors"/>
    <property type="match status" value="1"/>
</dbReference>
<accession>A0A9D1VAG4</accession>
<evidence type="ECO:0000256" key="3">
    <source>
        <dbReference type="ARBA" id="ARBA00023082"/>
    </source>
</evidence>
<dbReference type="Pfam" id="PF04542">
    <property type="entry name" value="Sigma70_r2"/>
    <property type="match status" value="1"/>
</dbReference>
<dbReference type="PANTHER" id="PTHR43133">
    <property type="entry name" value="RNA POLYMERASE ECF-TYPE SIGMA FACTO"/>
    <property type="match status" value="1"/>
</dbReference>
<reference evidence="7" key="2">
    <citation type="submission" date="2021-04" db="EMBL/GenBank/DDBJ databases">
        <authorList>
            <person name="Gilroy R."/>
        </authorList>
    </citation>
    <scope>NUCLEOTIDE SEQUENCE</scope>
    <source>
        <strain evidence="7">14975</strain>
    </source>
</reference>
<evidence type="ECO:0000256" key="5">
    <source>
        <dbReference type="ARBA" id="ARBA00023163"/>
    </source>
</evidence>